<dbReference type="AlphaFoldDB" id="A0A0G1E5U7"/>
<keyword evidence="1" id="KW-0472">Membrane</keyword>
<sequence length="201" mass="23462">MKLLLKTRKSPYYLGSALLHNREFFELVKSKLKPDGIFSESTQGRPDPRFPSGTAMKILKAVHEVFPNYFVIDCKSYPRGKRGFIMAGNKIPFSFDLVAELLKQDSKLAGTSFYGNNDMKINLSAVKPFSLYSMENLWDGNLRRIKNRLSKERIKGYPTQFYFPRYLRANFFNMRFLIISMVVFSLALLLRYLPLKNIFKR</sequence>
<evidence type="ECO:0000313" key="2">
    <source>
        <dbReference type="EMBL" id="KKS69943.1"/>
    </source>
</evidence>
<evidence type="ECO:0000256" key="1">
    <source>
        <dbReference type="SAM" id="Phobius"/>
    </source>
</evidence>
<dbReference type="Gene3D" id="3.40.50.150">
    <property type="entry name" value="Vaccinia Virus protein VP39"/>
    <property type="match status" value="1"/>
</dbReference>
<dbReference type="InterPro" id="IPR029063">
    <property type="entry name" value="SAM-dependent_MTases_sf"/>
</dbReference>
<name>A0A0G1E5U7_9BACT</name>
<organism evidence="2 3">
    <name type="scientific">Candidatus Magasanikbacteria bacterium GW2011_GWE2_42_7</name>
    <dbReference type="NCBI Taxonomy" id="1619052"/>
    <lineage>
        <taxon>Bacteria</taxon>
        <taxon>Candidatus Magasanikiibacteriota</taxon>
    </lineage>
</organism>
<protein>
    <submittedName>
        <fullName evidence="2">Uncharacterized protein</fullName>
    </submittedName>
</protein>
<comment type="caution">
    <text evidence="2">The sequence shown here is derived from an EMBL/GenBank/DDBJ whole genome shotgun (WGS) entry which is preliminary data.</text>
</comment>
<gene>
    <name evidence="2" type="ORF">UV42_C0073G0007</name>
</gene>
<reference evidence="2 3" key="1">
    <citation type="journal article" date="2015" name="Nature">
        <title>rRNA introns, odd ribosomes, and small enigmatic genomes across a large radiation of phyla.</title>
        <authorList>
            <person name="Brown C.T."/>
            <person name="Hug L.A."/>
            <person name="Thomas B.C."/>
            <person name="Sharon I."/>
            <person name="Castelle C.J."/>
            <person name="Singh A."/>
            <person name="Wilkins M.J."/>
            <person name="Williams K.H."/>
            <person name="Banfield J.F."/>
        </authorList>
    </citation>
    <scope>NUCLEOTIDE SEQUENCE [LARGE SCALE GENOMIC DNA]</scope>
</reference>
<proteinExistence type="predicted"/>
<dbReference type="SUPFAM" id="SSF53335">
    <property type="entry name" value="S-adenosyl-L-methionine-dependent methyltransferases"/>
    <property type="match status" value="1"/>
</dbReference>
<dbReference type="EMBL" id="LCEK01000073">
    <property type="protein sequence ID" value="KKS69943.1"/>
    <property type="molecule type" value="Genomic_DNA"/>
</dbReference>
<keyword evidence="1" id="KW-0812">Transmembrane</keyword>
<dbReference type="Proteomes" id="UP000033867">
    <property type="component" value="Unassembled WGS sequence"/>
</dbReference>
<evidence type="ECO:0000313" key="3">
    <source>
        <dbReference type="Proteomes" id="UP000033867"/>
    </source>
</evidence>
<keyword evidence="1" id="KW-1133">Transmembrane helix</keyword>
<feature type="transmembrane region" description="Helical" evidence="1">
    <location>
        <begin position="172"/>
        <end position="193"/>
    </location>
</feature>
<accession>A0A0G1E5U7</accession>